<keyword evidence="1 2" id="KW-0344">Guanine-nucleotide releasing factor</keyword>
<feature type="region of interest" description="Disordered" evidence="3">
    <location>
        <begin position="417"/>
        <end position="460"/>
    </location>
</feature>
<dbReference type="InterPro" id="IPR001895">
    <property type="entry name" value="RASGEF_cat_dom"/>
</dbReference>
<feature type="domain" description="N-terminal Ras-GEF" evidence="5">
    <location>
        <begin position="574"/>
        <end position="699"/>
    </location>
</feature>
<dbReference type="OrthoDB" id="10254377at2759"/>
<feature type="compositionally biased region" description="Low complexity" evidence="3">
    <location>
        <begin position="850"/>
        <end position="862"/>
    </location>
</feature>
<feature type="compositionally biased region" description="Polar residues" evidence="3">
    <location>
        <begin position="358"/>
        <end position="367"/>
    </location>
</feature>
<feature type="compositionally biased region" description="Low complexity" evidence="3">
    <location>
        <begin position="313"/>
        <end position="331"/>
    </location>
</feature>
<feature type="region of interest" description="Disordered" evidence="3">
    <location>
        <begin position="1399"/>
        <end position="1427"/>
    </location>
</feature>
<dbReference type="InterPro" id="IPR000651">
    <property type="entry name" value="Ras-like_Gua-exchang_fac_N"/>
</dbReference>
<feature type="compositionally biased region" description="Polar residues" evidence="3">
    <location>
        <begin position="962"/>
        <end position="992"/>
    </location>
</feature>
<dbReference type="Pfam" id="PF00618">
    <property type="entry name" value="RasGEF_N"/>
    <property type="match status" value="1"/>
</dbReference>
<feature type="compositionally biased region" description="Polar residues" evidence="3">
    <location>
        <begin position="543"/>
        <end position="560"/>
    </location>
</feature>
<evidence type="ECO:0008006" key="8">
    <source>
        <dbReference type="Google" id="ProtNLM"/>
    </source>
</evidence>
<accession>A0A5C3E0P2</accession>
<dbReference type="InterPro" id="IPR023578">
    <property type="entry name" value="Ras_GEF_dom_sf"/>
</dbReference>
<evidence type="ECO:0000259" key="5">
    <source>
        <dbReference type="PROSITE" id="PS50212"/>
    </source>
</evidence>
<evidence type="ECO:0000313" key="7">
    <source>
        <dbReference type="Proteomes" id="UP000324022"/>
    </source>
</evidence>
<proteinExistence type="predicted"/>
<dbReference type="InterPro" id="IPR036964">
    <property type="entry name" value="RASGEF_cat_dom_sf"/>
</dbReference>
<feature type="compositionally biased region" description="Polar residues" evidence="3">
    <location>
        <begin position="754"/>
        <end position="774"/>
    </location>
</feature>
<feature type="domain" description="Ras-GEF" evidence="4">
    <location>
        <begin position="1459"/>
        <end position="1778"/>
    </location>
</feature>
<evidence type="ECO:0000259" key="4">
    <source>
        <dbReference type="PROSITE" id="PS50009"/>
    </source>
</evidence>
<dbReference type="InterPro" id="IPR008937">
    <property type="entry name" value="Ras-like_GEF"/>
</dbReference>
<dbReference type="SMART" id="SM00229">
    <property type="entry name" value="RasGEFN"/>
    <property type="match status" value="1"/>
</dbReference>
<dbReference type="EMBL" id="OOIN01000007">
    <property type="protein sequence ID" value="SPO24283.1"/>
    <property type="molecule type" value="Genomic_DNA"/>
</dbReference>
<feature type="region of interest" description="Disordered" evidence="3">
    <location>
        <begin position="225"/>
        <end position="263"/>
    </location>
</feature>
<dbReference type="PANTHER" id="PTHR23113:SF368">
    <property type="entry name" value="CELL DIVISION CONTROL PROTEIN 25"/>
    <property type="match status" value="1"/>
</dbReference>
<dbReference type="PROSITE" id="PS50212">
    <property type="entry name" value="RASGEF_NTER"/>
    <property type="match status" value="1"/>
</dbReference>
<feature type="compositionally biased region" description="Basic and acidic residues" evidence="3">
    <location>
        <begin position="368"/>
        <end position="378"/>
    </location>
</feature>
<feature type="region of interest" description="Disordered" evidence="3">
    <location>
        <begin position="356"/>
        <end position="378"/>
    </location>
</feature>
<evidence type="ECO:0000256" key="2">
    <source>
        <dbReference type="PROSITE-ProRule" id="PRU00168"/>
    </source>
</evidence>
<evidence type="ECO:0000256" key="1">
    <source>
        <dbReference type="ARBA" id="ARBA00022658"/>
    </source>
</evidence>
<feature type="compositionally biased region" description="Gly residues" evidence="3">
    <location>
        <begin position="1642"/>
        <end position="1652"/>
    </location>
</feature>
<reference evidence="6 7" key="1">
    <citation type="submission" date="2018-03" db="EMBL/GenBank/DDBJ databases">
        <authorList>
            <person name="Guldener U."/>
        </authorList>
    </citation>
    <scope>NUCLEOTIDE SEQUENCE [LARGE SCALE GENOMIC DNA]</scope>
    <source>
        <strain evidence="6 7">NBRC100155</strain>
    </source>
</reference>
<dbReference type="PANTHER" id="PTHR23113">
    <property type="entry name" value="GUANINE NUCLEOTIDE EXCHANGE FACTOR"/>
    <property type="match status" value="1"/>
</dbReference>
<dbReference type="GO" id="GO:0005085">
    <property type="term" value="F:guanyl-nucleotide exchange factor activity"/>
    <property type="evidence" value="ECO:0007669"/>
    <property type="project" value="UniProtKB-KW"/>
</dbReference>
<name>A0A5C3E0P2_9BASI</name>
<feature type="compositionally biased region" description="Basic and acidic residues" evidence="3">
    <location>
        <begin position="1051"/>
        <end position="1061"/>
    </location>
</feature>
<dbReference type="Proteomes" id="UP000324022">
    <property type="component" value="Unassembled WGS sequence"/>
</dbReference>
<sequence>MDVPLASTLALPTASTSNMAAGAGTAPLDVETTNWNAVKILAAQNQIPLSLLEATRDAVAAQPDKHSSDHDFGAETPFQITAVRLDTGRIVFRFRSRQVSPTPFAEFGLADARPFAVNSQQEGMPRSSSSGAIFTQPPSDSLVDVAAPKNNLSTSLFRKTGNLSLKHSRSIPVLRRKASATFAAPTSGGAEPGLSGSTAHAPFSTAALSAFGDLSQRIPALPLASSSMSTSTPHAGGHLFPYRAGPSGDASMARTGSSPVSGPHANRYGADYLQEGDVLGAVLGLGQNDLWAKSQSDAHPAAAQSQSRRRRSSSNSSGASPNTSNRLLPAPELRLPEFSFDSQFAKSPRFHQLREAQSFESNASDTTARGEDNADSIDRYPVDLQPFLRRNIAEANLYEAKALVFDVIQCYQRPSPALPLLESTPSRQRQQPQHRRSDSRNHLSASVPGPGDSPVTKGTQTSDFTAQAHALPTSAAPGDDPRFAVWAVKNDKNDGTFIVSNRAGQTDADQALASEIIPSADSSPASTTKRRNRKSALPFGSDDTGSSNRSIGVFPTSSPASEKRPDVSTSSSRGKAVLLAASAARLVAELTAEIDLTLRSDFFYTYREFMSPLDLLELLILRFEWAISEPSSAEDEARRRIVRVRTYVVIKHWLQHHFDFDFLPNRALRQRLAMWLNAVAKDERITTRPADLNIVNSLRKIVRGLKETYSQSGVGGLLLHDSGRLTDSPASRRKTDSLSTFGSSSHDSEPSVGRTASSASSGEPGMTNSGSASSFVEDVNLDFSEDQSSHDTPHVRLPSVEHSQSGSPGLPRSDSSDATRAAQKAASESVLVSHRHTLAPIPHHTPRPNPSAAGASPAPLPNPSSAWSRAFVQTVGRLSKFKRVLGGRGLGLDGNHELDAEAEDCSDLLFVRGGLDSLLQYFAIDQARRQSLSAARQSRMPRQRPLSRTVEANEDEEEGLASQASEDSTGQEETPSLAGASTNRSTPASSIDLTALPDKQPSYSELDPQGLGISQHAQDEGEYSVASQGQDLFGLDPASLRPLDSLTHPKTKGEEHLHHATSEQTLRSVSRMPMERDSEDAPFAARGSLLPERSQRGTSIRDSVLSNGAPRIVQIDDIDLSSDDDDFAVRKALRRLPGARDLRQANTIKDLEPQQLPQGRESIDSMASSMFRHPAATRHVQMGSFGFGHTRGVSVDSALFVSEQLAPMPCPLPPAPPMISTVQSEMLDPDEALQGYELVKGFRLDDIESDDEEPGDVEAALRRLEGIIDEDRQKEKTKRVERLWQRSLARNARNDAVDDDEQAGDKRYSHMSSHSKADRTLSSSLTGGSLADGEDEASNASVHPCDRSMDDHPSARPKSSVPQHQKIRAQSSFLDLQDSSSASESGDHNEDSAIAAPVAAKRAPSVKSADAVATKAPVQRSDTSPAARGLPLGGGALMSPKRGLAPLPPVHRSFLLSYKSESVARQMCLVEAELLRSVTWDELASSRWRERRFGAEVTDWEAFYRDRVRDRLEAQRLGEMYQERAVEAIVARFNLTSNWVASEVVLTQNIDERAAVISKLIRIAWKCYLQSNFASLTQIIFGLSTPWVERLRRTWNRVGYFEMRMWRDLNSFVGPRHNFRHLRNAMLQLADSSAGDSSSGASGAGSMSGEGGKSASSRGCIPFFGLFVSDLMQYDVMPTFLDPTAPTRAASTFTTQDGKTRLHPADVNAFSDLAPLPPTVQLEPLINVLKFRSIAEVIRQISAFQNAAKNYSNMFEAEKGAYVRCLKLRCLPGELLARLSHLIEP</sequence>
<organism evidence="6 7">
    <name type="scientific">Ustilago trichophora</name>
    <dbReference type="NCBI Taxonomy" id="86804"/>
    <lineage>
        <taxon>Eukaryota</taxon>
        <taxon>Fungi</taxon>
        <taxon>Dikarya</taxon>
        <taxon>Basidiomycota</taxon>
        <taxon>Ustilaginomycotina</taxon>
        <taxon>Ustilaginomycetes</taxon>
        <taxon>Ustilaginales</taxon>
        <taxon>Ustilaginaceae</taxon>
        <taxon>Ustilago</taxon>
    </lineage>
</organism>
<keyword evidence="7" id="KW-1185">Reference proteome</keyword>
<feature type="region of interest" description="Disordered" evidence="3">
    <location>
        <begin position="1633"/>
        <end position="1652"/>
    </location>
</feature>
<dbReference type="GO" id="GO:0005886">
    <property type="term" value="C:plasma membrane"/>
    <property type="evidence" value="ECO:0007669"/>
    <property type="project" value="TreeGrafter"/>
</dbReference>
<dbReference type="Gene3D" id="1.10.840.10">
    <property type="entry name" value="Ras guanine-nucleotide exchange factors catalytic domain"/>
    <property type="match status" value="1"/>
</dbReference>
<feature type="region of interest" description="Disordered" evidence="3">
    <location>
        <begin position="515"/>
        <end position="569"/>
    </location>
</feature>
<dbReference type="GO" id="GO:0007265">
    <property type="term" value="P:Ras protein signal transduction"/>
    <property type="evidence" value="ECO:0007669"/>
    <property type="project" value="TreeGrafter"/>
</dbReference>
<feature type="region of interest" description="Disordered" evidence="3">
    <location>
        <begin position="933"/>
        <end position="1076"/>
    </location>
</feature>
<dbReference type="SUPFAM" id="SSF48366">
    <property type="entry name" value="Ras GEF"/>
    <property type="match status" value="1"/>
</dbReference>
<dbReference type="PROSITE" id="PS50009">
    <property type="entry name" value="RASGEF_CAT"/>
    <property type="match status" value="1"/>
</dbReference>
<dbReference type="SMART" id="SM00147">
    <property type="entry name" value="RasGEF"/>
    <property type="match status" value="1"/>
</dbReference>
<feature type="region of interest" description="Disordered" evidence="3">
    <location>
        <begin position="720"/>
        <end position="862"/>
    </location>
</feature>
<feature type="compositionally biased region" description="Low complexity" evidence="3">
    <location>
        <begin position="1320"/>
        <end position="1329"/>
    </location>
</feature>
<feature type="region of interest" description="Disordered" evidence="3">
    <location>
        <begin position="294"/>
        <end position="331"/>
    </location>
</feature>
<feature type="compositionally biased region" description="Basic and acidic residues" evidence="3">
    <location>
        <begin position="1344"/>
        <end position="1354"/>
    </location>
</feature>
<feature type="region of interest" description="Disordered" evidence="3">
    <location>
        <begin position="1293"/>
        <end position="1365"/>
    </location>
</feature>
<protein>
    <recommendedName>
        <fullName evidence="8">Ras GEF</fullName>
    </recommendedName>
</protein>
<dbReference type="Gene3D" id="1.20.870.10">
    <property type="entry name" value="Son of sevenless (SoS) protein Chain: S domain 1"/>
    <property type="match status" value="1"/>
</dbReference>
<evidence type="ECO:0000256" key="3">
    <source>
        <dbReference type="SAM" id="MobiDB-lite"/>
    </source>
</evidence>
<dbReference type="CDD" id="cd06224">
    <property type="entry name" value="REM"/>
    <property type="match status" value="1"/>
</dbReference>
<dbReference type="Pfam" id="PF00617">
    <property type="entry name" value="RasGEF"/>
    <property type="match status" value="1"/>
</dbReference>
<evidence type="ECO:0000313" key="6">
    <source>
        <dbReference type="EMBL" id="SPO24283.1"/>
    </source>
</evidence>
<gene>
    <name evidence="6" type="ORF">UTRI_03551</name>
</gene>